<dbReference type="Proteomes" id="UP000717364">
    <property type="component" value="Unassembled WGS sequence"/>
</dbReference>
<reference evidence="2" key="1">
    <citation type="submission" date="2020-11" db="EMBL/GenBank/DDBJ databases">
        <authorList>
            <person name="Konstantinou D."/>
            <person name="Gkelis S."/>
            <person name="Popin R."/>
            <person name="Fewer D."/>
            <person name="Sivonen K."/>
        </authorList>
    </citation>
    <scope>NUCLEOTIDE SEQUENCE</scope>
    <source>
        <strain evidence="2">TAU-MAC 1115</strain>
    </source>
</reference>
<gene>
    <name evidence="2" type="ORF">IXB50_03390</name>
</gene>
<evidence type="ECO:0000313" key="3">
    <source>
        <dbReference type="Proteomes" id="UP000717364"/>
    </source>
</evidence>
<reference evidence="2" key="2">
    <citation type="journal article" date="2021" name="Mar. Drugs">
        <title>Genome Reduction and Secondary Metabolism of the Marine Sponge-Associated Cyanobacterium Leptothoe.</title>
        <authorList>
            <person name="Konstantinou D."/>
            <person name="Popin R.V."/>
            <person name="Fewer D.P."/>
            <person name="Sivonen K."/>
            <person name="Gkelis S."/>
        </authorList>
    </citation>
    <scope>NUCLEOTIDE SEQUENCE</scope>
    <source>
        <strain evidence="2">TAU-MAC 1115</strain>
    </source>
</reference>
<dbReference type="AlphaFoldDB" id="A0A947DD10"/>
<proteinExistence type="predicted"/>
<feature type="region of interest" description="Disordered" evidence="1">
    <location>
        <begin position="63"/>
        <end position="90"/>
    </location>
</feature>
<keyword evidence="3" id="KW-1185">Reference proteome</keyword>
<name>A0A947DD10_9CYAN</name>
<sequence length="136" mass="15289">MVCNTEILKASMSEDELAIIIDAILNGKYSWACVLILKNAGYEPGHYIPYRTLNRLIKENGFPNCASSNQGQDRKSHPRRSTKREANHASARRIRDLNYMDLSVNDAKKVKGGHFAAWTNTQAEIDSMSGRSAWAF</sequence>
<evidence type="ECO:0000256" key="1">
    <source>
        <dbReference type="SAM" id="MobiDB-lite"/>
    </source>
</evidence>
<dbReference type="NCBIfam" id="NF037966">
    <property type="entry name" value="HetP_family"/>
    <property type="match status" value="1"/>
</dbReference>
<comment type="caution">
    <text evidence="2">The sequence shown here is derived from an EMBL/GenBank/DDBJ whole genome shotgun (WGS) entry which is preliminary data.</text>
</comment>
<dbReference type="EMBL" id="JADOES010000004">
    <property type="protein sequence ID" value="MBT9314463.1"/>
    <property type="molecule type" value="Genomic_DNA"/>
</dbReference>
<organism evidence="2 3">
    <name type="scientific">Leptothoe spongobia TAU-MAC 1115</name>
    <dbReference type="NCBI Taxonomy" id="1967444"/>
    <lineage>
        <taxon>Bacteria</taxon>
        <taxon>Bacillati</taxon>
        <taxon>Cyanobacteriota</taxon>
        <taxon>Cyanophyceae</taxon>
        <taxon>Nodosilineales</taxon>
        <taxon>Cymatolegaceae</taxon>
        <taxon>Leptothoe</taxon>
        <taxon>Leptothoe spongobia</taxon>
    </lineage>
</organism>
<accession>A0A947DD10</accession>
<evidence type="ECO:0000313" key="2">
    <source>
        <dbReference type="EMBL" id="MBT9314463.1"/>
    </source>
</evidence>
<dbReference type="InterPro" id="IPR049598">
    <property type="entry name" value="HetP-like"/>
</dbReference>
<protein>
    <submittedName>
        <fullName evidence="2">HetP family heterocyst commitment protein</fullName>
    </submittedName>
</protein>